<feature type="binding site" evidence="8">
    <location>
        <position position="99"/>
    </location>
    <ligand>
        <name>Na(+)</name>
        <dbReference type="ChEBI" id="CHEBI:29101"/>
        <label>1</label>
    </ligand>
</feature>
<keyword evidence="9" id="KW-0769">Symport</keyword>
<reference evidence="12" key="1">
    <citation type="submission" date="2018-11" db="EMBL/GenBank/DDBJ databases">
        <authorList>
            <person name="Alioto T."/>
            <person name="Alioto T."/>
        </authorList>
    </citation>
    <scope>NUCLEOTIDE SEQUENCE</scope>
</reference>
<keyword evidence="4 9" id="KW-0812">Transmembrane</keyword>
<dbReference type="InterPro" id="IPR000175">
    <property type="entry name" value="Na/ntran_symport"/>
</dbReference>
<dbReference type="GO" id="GO:0005283">
    <property type="term" value="F:amino acid:sodium symporter activity"/>
    <property type="evidence" value="ECO:0007669"/>
    <property type="project" value="TreeGrafter"/>
</dbReference>
<feature type="transmembrane region" description="Helical" evidence="11">
    <location>
        <begin position="308"/>
        <end position="325"/>
    </location>
</feature>
<feature type="binding site" evidence="8">
    <location>
        <position position="97"/>
    </location>
    <ligand>
        <name>Na(+)</name>
        <dbReference type="ChEBI" id="CHEBI:29101"/>
        <label>1</label>
    </ligand>
</feature>
<protein>
    <recommendedName>
        <fullName evidence="9">Transporter</fullName>
    </recommendedName>
</protein>
<feature type="transmembrane region" description="Helical" evidence="11">
    <location>
        <begin position="605"/>
        <end position="628"/>
    </location>
</feature>
<feature type="transmembrane region" description="Helical" evidence="11">
    <location>
        <begin position="449"/>
        <end position="469"/>
    </location>
</feature>
<dbReference type="PANTHER" id="PTHR11616">
    <property type="entry name" value="SODIUM/CHLORIDE DEPENDENT TRANSPORTER"/>
    <property type="match status" value="1"/>
</dbReference>
<comment type="caution">
    <text evidence="12">The sequence shown here is derived from an EMBL/GenBank/DDBJ whole genome shotgun (WGS) entry which is preliminary data.</text>
</comment>
<feature type="binding site" evidence="8">
    <location>
        <position position="465"/>
    </location>
    <ligand>
        <name>Na(+)</name>
        <dbReference type="ChEBI" id="CHEBI:29101"/>
        <label>1</label>
    </ligand>
</feature>
<evidence type="ECO:0000256" key="5">
    <source>
        <dbReference type="ARBA" id="ARBA00022989"/>
    </source>
</evidence>
<feature type="transmembrane region" description="Helical" evidence="11">
    <location>
        <begin position="163"/>
        <end position="190"/>
    </location>
</feature>
<feature type="transmembrane region" description="Helical" evidence="11">
    <location>
        <begin position="390"/>
        <end position="415"/>
    </location>
</feature>
<feature type="transmembrane region" description="Helical" evidence="11">
    <location>
        <begin position="566"/>
        <end position="585"/>
    </location>
</feature>
<feature type="transmembrane region" description="Helical" evidence="11">
    <location>
        <begin position="357"/>
        <end position="378"/>
    </location>
</feature>
<feature type="transmembrane region" description="Helical" evidence="11">
    <location>
        <begin position="278"/>
        <end position="299"/>
    </location>
</feature>
<keyword evidence="13" id="KW-1185">Reference proteome</keyword>
<name>A0A8B6GXL4_MYTGA</name>
<dbReference type="InterPro" id="IPR037272">
    <property type="entry name" value="SNS_sf"/>
</dbReference>
<dbReference type="Pfam" id="PF00209">
    <property type="entry name" value="SNF"/>
    <property type="match status" value="1"/>
</dbReference>
<dbReference type="PROSITE" id="PS50267">
    <property type="entry name" value="NA_NEUROTRAN_SYMP_3"/>
    <property type="match status" value="1"/>
</dbReference>
<sequence length="709" mass="80946">MKGGTMTHGGHLGELKSQKSYKLIRLPGTMDKEHKLPPGGSLDSGLGSEFSSQVEKGVHFPSQNGTKNDSLEIEEPVKIMERGQWGGKLEFILTCVGYAVGLGNVWRFPYLAFKNGGGAFLIPYWFMQLFVGMPLFFMELSFGQFASLGPLAIWKVNPLFKGLGYCSVIVSAVIGLYYNVIIGYCFFFFFASMSDPLPWSQELMNIYERRYRVKKNLNLPLHSLNIFDNCFNIKLLYFEEILIPSNFTNSTGTERSKSEEFFYDRVLNMSDGLHDFGAVRWELALCLLLAWVVVLAVLAKGIKSLGKVVYFTALFPYIILLALFIRGVTLDGASDGIYYYLTPQWDRLADSTVWSDAATQVFFSLSACSGGLILMASYNKFDNFCLRDALIVPIVDCLTSFFAGLVIFTVLGFMAHQKGVSIDEVARGGPGLAFIAYPEAISNMPAPTVWAVLFFFMMLIIGFSSEFSIMETVMASFIDEYAFTLRKNWRNSAIFRVTVCMSFYLLALPMTTRGGFYLFELVDNSISGFPLLFVGLFECIAINWIYGYNQFADDIEMMLGKRPCFYWRFCWSFFTPFVLFVVIVFKAYQYEPLTLEDYEYPDYGLALWWLICLFPILAIPIVFLFKYIPRRQLGRIRMMCEVRTLMKPTLEWGPTFEENRRGTKYERIKNPIYGKTNLSFIHDEQTDSNYLNSKLSNEPPPSYQESTRM</sequence>
<evidence type="ECO:0000256" key="7">
    <source>
        <dbReference type="ARBA" id="ARBA00023180"/>
    </source>
</evidence>
<dbReference type="PANTHER" id="PTHR11616:SF321">
    <property type="entry name" value="SODIUM-DEPENDENT NUTRIENT AMINO ACID TRANSPORTER 1-RELATED"/>
    <property type="match status" value="1"/>
</dbReference>
<keyword evidence="6 11" id="KW-0472">Membrane</keyword>
<dbReference type="PROSITE" id="PS00610">
    <property type="entry name" value="NA_NEUROTRAN_SYMP_1"/>
    <property type="match status" value="1"/>
</dbReference>
<dbReference type="AlphaFoldDB" id="A0A8B6GXL4"/>
<feature type="transmembrane region" description="Helical" evidence="11">
    <location>
        <begin position="489"/>
        <end position="507"/>
    </location>
</feature>
<evidence type="ECO:0000256" key="2">
    <source>
        <dbReference type="ARBA" id="ARBA00006459"/>
    </source>
</evidence>
<evidence type="ECO:0000256" key="11">
    <source>
        <dbReference type="SAM" id="Phobius"/>
    </source>
</evidence>
<gene>
    <name evidence="12" type="ORF">MGAL_10B013212</name>
</gene>
<dbReference type="OrthoDB" id="6581954at2759"/>
<feature type="binding site" evidence="8">
    <location>
        <position position="104"/>
    </location>
    <ligand>
        <name>Na(+)</name>
        <dbReference type="ChEBI" id="CHEBI:29101"/>
        <label>1</label>
    </ligand>
</feature>
<keyword evidence="8" id="KW-0479">Metal-binding</keyword>
<feature type="binding site" evidence="8">
    <location>
        <position position="100"/>
    </location>
    <ligand>
        <name>Na(+)</name>
        <dbReference type="ChEBI" id="CHEBI:29101"/>
        <label>1</label>
    </ligand>
</feature>
<feature type="transmembrane region" description="Helical" evidence="11">
    <location>
        <begin position="527"/>
        <end position="546"/>
    </location>
</feature>
<dbReference type="GO" id="GO:0005886">
    <property type="term" value="C:plasma membrane"/>
    <property type="evidence" value="ECO:0007669"/>
    <property type="project" value="TreeGrafter"/>
</dbReference>
<feature type="transmembrane region" description="Helical" evidence="11">
    <location>
        <begin position="122"/>
        <end position="142"/>
    </location>
</feature>
<dbReference type="GO" id="GO:0089718">
    <property type="term" value="P:amino acid import across plasma membrane"/>
    <property type="evidence" value="ECO:0007669"/>
    <property type="project" value="TreeGrafter"/>
</dbReference>
<evidence type="ECO:0000256" key="4">
    <source>
        <dbReference type="ARBA" id="ARBA00022692"/>
    </source>
</evidence>
<evidence type="ECO:0000256" key="1">
    <source>
        <dbReference type="ARBA" id="ARBA00004141"/>
    </source>
</evidence>
<feature type="region of interest" description="Disordered" evidence="10">
    <location>
        <begin position="690"/>
        <end position="709"/>
    </location>
</feature>
<dbReference type="PRINTS" id="PR00176">
    <property type="entry name" value="NANEUSMPORT"/>
</dbReference>
<comment type="similarity">
    <text evidence="2 9">Belongs to the sodium:neurotransmitter symporter (SNF) (TC 2.A.22) family.</text>
</comment>
<evidence type="ECO:0000256" key="3">
    <source>
        <dbReference type="ARBA" id="ARBA00022448"/>
    </source>
</evidence>
<dbReference type="SUPFAM" id="SSF161070">
    <property type="entry name" value="SNF-like"/>
    <property type="match status" value="1"/>
</dbReference>
<feature type="binding site" evidence="8">
    <location>
        <position position="364"/>
    </location>
    <ligand>
        <name>Na(+)</name>
        <dbReference type="ChEBI" id="CHEBI:29101"/>
        <label>1</label>
    </ligand>
</feature>
<feature type="transmembrane region" description="Helical" evidence="11">
    <location>
        <begin position="89"/>
        <end position="110"/>
    </location>
</feature>
<evidence type="ECO:0000256" key="8">
    <source>
        <dbReference type="PIRSR" id="PIRSR600175-1"/>
    </source>
</evidence>
<evidence type="ECO:0000313" key="12">
    <source>
        <dbReference type="EMBL" id="VDI70339.1"/>
    </source>
</evidence>
<evidence type="ECO:0000256" key="6">
    <source>
        <dbReference type="ARBA" id="ARBA00023136"/>
    </source>
</evidence>
<dbReference type="GO" id="GO:0046872">
    <property type="term" value="F:metal ion binding"/>
    <property type="evidence" value="ECO:0007669"/>
    <property type="project" value="UniProtKB-KW"/>
</dbReference>
<keyword evidence="5 11" id="KW-1133">Transmembrane helix</keyword>
<evidence type="ECO:0000256" key="10">
    <source>
        <dbReference type="SAM" id="MobiDB-lite"/>
    </source>
</evidence>
<evidence type="ECO:0000256" key="9">
    <source>
        <dbReference type="RuleBase" id="RU003732"/>
    </source>
</evidence>
<accession>A0A8B6GXL4</accession>
<keyword evidence="3 9" id="KW-0813">Transport</keyword>
<dbReference type="EMBL" id="UYJE01009138">
    <property type="protein sequence ID" value="VDI70339.1"/>
    <property type="molecule type" value="Genomic_DNA"/>
</dbReference>
<comment type="subcellular location">
    <subcellularLocation>
        <location evidence="1">Membrane</location>
        <topology evidence="1">Multi-pass membrane protein</topology>
    </subcellularLocation>
</comment>
<organism evidence="12 13">
    <name type="scientific">Mytilus galloprovincialis</name>
    <name type="common">Mediterranean mussel</name>
    <dbReference type="NCBI Taxonomy" id="29158"/>
    <lineage>
        <taxon>Eukaryota</taxon>
        <taxon>Metazoa</taxon>
        <taxon>Spiralia</taxon>
        <taxon>Lophotrochozoa</taxon>
        <taxon>Mollusca</taxon>
        <taxon>Bivalvia</taxon>
        <taxon>Autobranchia</taxon>
        <taxon>Pteriomorphia</taxon>
        <taxon>Mytilida</taxon>
        <taxon>Mytiloidea</taxon>
        <taxon>Mytilidae</taxon>
        <taxon>Mytilinae</taxon>
        <taxon>Mytilus</taxon>
    </lineage>
</organism>
<keyword evidence="8" id="KW-0915">Sodium</keyword>
<keyword evidence="7" id="KW-0325">Glycoprotein</keyword>
<dbReference type="Proteomes" id="UP000596742">
    <property type="component" value="Unassembled WGS sequence"/>
</dbReference>
<proteinExistence type="inferred from homology"/>
<evidence type="ECO:0000313" key="13">
    <source>
        <dbReference type="Proteomes" id="UP000596742"/>
    </source>
</evidence>